<dbReference type="AlphaFoldDB" id="A0A2V4KPL7"/>
<feature type="binding site" evidence="6 7">
    <location>
        <position position="164"/>
    </location>
    <ligand>
        <name>substrate</name>
    </ligand>
</feature>
<dbReference type="EC" id="3.13.2.1" evidence="6"/>
<name>A0A2V4KPL7_AQUAC</name>
<dbReference type="Gene3D" id="3.40.50.1480">
    <property type="entry name" value="Adenosylhomocysteinase-like"/>
    <property type="match status" value="3"/>
</dbReference>
<evidence type="ECO:0000256" key="6">
    <source>
        <dbReference type="HAMAP-Rule" id="MF_00563"/>
    </source>
</evidence>
<evidence type="ECO:0000256" key="2">
    <source>
        <dbReference type="ARBA" id="ARBA00022490"/>
    </source>
</evidence>
<dbReference type="SMART" id="SM00997">
    <property type="entry name" value="AdoHcyase_NAD"/>
    <property type="match status" value="1"/>
</dbReference>
<feature type="binding site" evidence="6">
    <location>
        <position position="300"/>
    </location>
    <ligand>
        <name>NAD(+)</name>
        <dbReference type="ChEBI" id="CHEBI:57540"/>
    </ligand>
</feature>
<comment type="cofactor">
    <cofactor evidence="6 8 9">
        <name>NAD(+)</name>
        <dbReference type="ChEBI" id="CHEBI:57540"/>
    </cofactor>
    <text evidence="6 8 9">Binds 1 NAD(+) per subunit.</text>
</comment>
<dbReference type="Gene3D" id="3.40.50.720">
    <property type="entry name" value="NAD(P)-binding Rossmann-like Domain"/>
    <property type="match status" value="1"/>
</dbReference>
<evidence type="ECO:0000256" key="7">
    <source>
        <dbReference type="PIRSR" id="PIRSR001109-1"/>
    </source>
</evidence>
<evidence type="ECO:0000256" key="8">
    <source>
        <dbReference type="PIRSR" id="PIRSR001109-2"/>
    </source>
</evidence>
<dbReference type="GO" id="GO:0005829">
    <property type="term" value="C:cytosol"/>
    <property type="evidence" value="ECO:0007669"/>
    <property type="project" value="TreeGrafter"/>
</dbReference>
<sequence>MESFRMSAAFTDYKVADISLADWGRKELIIAESEMPALMGLRRKYAASQPLKGAKIIGCIHMTIQTGVLIETLIALGAEVRWSSCNIFSTQDQAAAAIAAAGIPVFAWKGETEEEYEWCIEQTILKDGKPWDANMILDDGGDLTQIIHERYPAMLDKIHGITEETTTGVHRLLDMLKAGTLKVPAINVNDSVTKSKNDNKYGCRHSLNDAIKRGTDHLLSGKQALVIGYGDVGKGSAQSLRQEGMIVKVTEIDPICAMQACMDGFEVVSPYLNGLNDGSEASIDKALLGKIDLIVTTTGNVNVCDAHMLKALKKRAVVCNIGHFDNEIDTAFMRANWGWEEVKPQVHKIHRTGKTVDPTNDDYLILLAEGRLVNLGNATGHPSRIMDGSFANQVLAQIHLYGAGFANLPAAEKAKRITVEVLPKKLDEEVALEMVKGFGGVVTQLTAKQAEYIGVTVEGPFKPDSYRY</sequence>
<dbReference type="HAMAP" id="MF_00563">
    <property type="entry name" value="AdoHcyase"/>
    <property type="match status" value="1"/>
</dbReference>
<evidence type="ECO:0000256" key="9">
    <source>
        <dbReference type="RuleBase" id="RU000548"/>
    </source>
</evidence>
<keyword evidence="4 6" id="KW-0378">Hydrolase</keyword>
<dbReference type="SUPFAM" id="SSF51735">
    <property type="entry name" value="NAD(P)-binding Rossmann-fold domains"/>
    <property type="match status" value="1"/>
</dbReference>
<feature type="binding site" evidence="8">
    <location>
        <position position="381"/>
    </location>
    <ligand>
        <name>NAD(+)</name>
        <dbReference type="ChEBI" id="CHEBI:57540"/>
    </ligand>
</feature>
<feature type="binding site" evidence="6">
    <location>
        <begin position="228"/>
        <end position="233"/>
    </location>
    <ligand>
        <name>NAD(+)</name>
        <dbReference type="ChEBI" id="CHEBI:57540"/>
    </ligand>
</feature>
<dbReference type="PROSITE" id="PS00738">
    <property type="entry name" value="ADOHCYASE_1"/>
    <property type="match status" value="1"/>
</dbReference>
<comment type="similarity">
    <text evidence="1 6 10">Belongs to the adenosylhomocysteinase family.</text>
</comment>
<accession>A0A2V4KPL7</accession>
<dbReference type="GO" id="GO:0004013">
    <property type="term" value="F:adenosylhomocysteinase activity"/>
    <property type="evidence" value="ECO:0007669"/>
    <property type="project" value="UniProtKB-UniRule"/>
</dbReference>
<dbReference type="FunFam" id="3.40.50.1480:FF:000007">
    <property type="entry name" value="Adenosylhomocysteinase"/>
    <property type="match status" value="1"/>
</dbReference>
<feature type="binding site" evidence="6 7">
    <location>
        <position position="194"/>
    </location>
    <ligand>
        <name>substrate</name>
    </ligand>
</feature>
<dbReference type="Proteomes" id="UP000248146">
    <property type="component" value="Unassembled WGS sequence"/>
</dbReference>
<dbReference type="CDD" id="cd00401">
    <property type="entry name" value="SAHH"/>
    <property type="match status" value="1"/>
</dbReference>
<feature type="binding site" evidence="6 8">
    <location>
        <position position="374"/>
    </location>
    <ligand>
        <name>NAD(+)</name>
        <dbReference type="ChEBI" id="CHEBI:57540"/>
    </ligand>
</feature>
<feature type="binding site" evidence="6 7">
    <location>
        <position position="63"/>
    </location>
    <ligand>
        <name>substrate</name>
    </ligand>
</feature>
<feature type="binding site" evidence="8">
    <location>
        <begin position="230"/>
        <end position="235"/>
    </location>
    <ligand>
        <name>NAD(+)</name>
        <dbReference type="ChEBI" id="CHEBI:57540"/>
    </ligand>
</feature>
<dbReference type="Pfam" id="PF00670">
    <property type="entry name" value="AdoHcyase_NAD"/>
    <property type="match status" value="1"/>
</dbReference>
<dbReference type="SUPFAM" id="SSF52283">
    <property type="entry name" value="Formate/glycerate dehydrogenase catalytic domain-like"/>
    <property type="match status" value="1"/>
</dbReference>
<evidence type="ECO:0000256" key="10">
    <source>
        <dbReference type="RuleBase" id="RU004166"/>
    </source>
</evidence>
<dbReference type="GO" id="GO:0071269">
    <property type="term" value="P:L-homocysteine biosynthetic process"/>
    <property type="evidence" value="ECO:0007669"/>
    <property type="project" value="UniProtKB-UniRule"/>
</dbReference>
<comment type="function">
    <text evidence="6">May play a key role in the regulation of the intracellular concentration of adenosylhomocysteine.</text>
</comment>
<protein>
    <recommendedName>
        <fullName evidence="6">Adenosylhomocysteinase</fullName>
        <ecNumber evidence="6">3.13.2.1</ecNumber>
    </recommendedName>
    <alternativeName>
        <fullName evidence="6">S-adenosyl-L-homocysteine hydrolase</fullName>
        <shortName evidence="6">AdoHcyase</shortName>
    </alternativeName>
</protein>
<feature type="binding site" evidence="6 7">
    <location>
        <position position="139"/>
    </location>
    <ligand>
        <name>substrate</name>
    </ligand>
</feature>
<feature type="binding site" evidence="6 8">
    <location>
        <begin position="321"/>
        <end position="323"/>
    </location>
    <ligand>
        <name>NAD(+)</name>
        <dbReference type="ChEBI" id="CHEBI:57540"/>
    </ligand>
</feature>
<dbReference type="InterPro" id="IPR042172">
    <property type="entry name" value="Adenosylhomocyst_ase-like_sf"/>
</dbReference>
<keyword evidence="2 6" id="KW-0963">Cytoplasm</keyword>
<dbReference type="InterPro" id="IPR020082">
    <property type="entry name" value="S-Ado-L-homoCys_hydrolase_CS"/>
</dbReference>
<dbReference type="Pfam" id="PF05221">
    <property type="entry name" value="AdoHcyase"/>
    <property type="match status" value="2"/>
</dbReference>
<dbReference type="NCBIfam" id="NF004005">
    <property type="entry name" value="PRK05476.2-3"/>
    <property type="match status" value="1"/>
</dbReference>
<dbReference type="InterPro" id="IPR036291">
    <property type="entry name" value="NAD(P)-bd_dom_sf"/>
</dbReference>
<dbReference type="InterPro" id="IPR015878">
    <property type="entry name" value="Ado_hCys_hydrolase_NAD-bd"/>
</dbReference>
<feature type="binding site" evidence="6">
    <location>
        <position position="199"/>
    </location>
    <ligand>
        <name>NAD(+)</name>
        <dbReference type="ChEBI" id="CHEBI:57540"/>
    </ligand>
</feature>
<keyword evidence="5 6" id="KW-0520">NAD</keyword>
<dbReference type="NCBIfam" id="TIGR00936">
    <property type="entry name" value="ahcY"/>
    <property type="match status" value="1"/>
</dbReference>
<dbReference type="PANTHER" id="PTHR23420">
    <property type="entry name" value="ADENOSYLHOMOCYSTEINASE"/>
    <property type="match status" value="1"/>
</dbReference>
<evidence type="ECO:0000256" key="4">
    <source>
        <dbReference type="ARBA" id="ARBA00022801"/>
    </source>
</evidence>
<feature type="binding site" evidence="6 8">
    <location>
        <begin position="165"/>
        <end position="167"/>
    </location>
    <ligand>
        <name>NAD(+)</name>
        <dbReference type="ChEBI" id="CHEBI:57540"/>
    </ligand>
</feature>
<comment type="subcellular location">
    <subcellularLocation>
        <location evidence="6">Cytoplasm</location>
    </subcellularLocation>
</comment>
<feature type="binding site" evidence="6 8">
    <location>
        <position position="251"/>
    </location>
    <ligand>
        <name>NAD(+)</name>
        <dbReference type="ChEBI" id="CHEBI:57540"/>
    </ligand>
</feature>
<evidence type="ECO:0000256" key="5">
    <source>
        <dbReference type="ARBA" id="ARBA00023027"/>
    </source>
</evidence>
<dbReference type="GO" id="GO:0033353">
    <property type="term" value="P:S-adenosylmethionine cycle"/>
    <property type="evidence" value="ECO:0007669"/>
    <property type="project" value="TreeGrafter"/>
</dbReference>
<evidence type="ECO:0000256" key="1">
    <source>
        <dbReference type="ARBA" id="ARBA00007122"/>
    </source>
</evidence>
<dbReference type="GO" id="GO:0006730">
    <property type="term" value="P:one-carbon metabolic process"/>
    <property type="evidence" value="ECO:0007669"/>
    <property type="project" value="UniProtKB-UniRule"/>
</dbReference>
<dbReference type="UniPathway" id="UPA00314">
    <property type="reaction ID" value="UER00076"/>
</dbReference>
<gene>
    <name evidence="6" type="primary">ahcY</name>
    <name evidence="12" type="ORF">DMO17_13025</name>
</gene>
<evidence type="ECO:0000313" key="12">
    <source>
        <dbReference type="EMBL" id="PYC23565.1"/>
    </source>
</evidence>
<comment type="pathway">
    <text evidence="6 9">Amino-acid biosynthesis; L-homocysteine biosynthesis; L-homocysteine from S-adenosyl-L-homocysteine: step 1/1.</text>
</comment>
<organism evidence="12 13">
    <name type="scientific">Aquipseudomonas alcaligenes</name>
    <name type="common">Pseudomonas alcaligenes</name>
    <dbReference type="NCBI Taxonomy" id="43263"/>
    <lineage>
        <taxon>Bacteria</taxon>
        <taxon>Pseudomonadati</taxon>
        <taxon>Pseudomonadota</taxon>
        <taxon>Gammaproteobacteria</taxon>
        <taxon>Pseudomonadales</taxon>
        <taxon>Pseudomonadaceae</taxon>
        <taxon>Aquipseudomonas</taxon>
    </lineage>
</organism>
<evidence type="ECO:0000259" key="11">
    <source>
        <dbReference type="SMART" id="SM00997"/>
    </source>
</evidence>
<dbReference type="OrthoDB" id="9802717at2"/>
<feature type="domain" description="S-adenosyl-L-homocysteine hydrolase NAD binding" evidence="11">
    <location>
        <begin position="199"/>
        <end position="380"/>
    </location>
</feature>
<dbReference type="PANTHER" id="PTHR23420:SF0">
    <property type="entry name" value="ADENOSYLHOMOCYSTEINASE"/>
    <property type="match status" value="1"/>
</dbReference>
<dbReference type="EMBL" id="QJRX01000006">
    <property type="protein sequence ID" value="PYC23565.1"/>
    <property type="molecule type" value="Genomic_DNA"/>
</dbReference>
<proteinExistence type="inferred from homology"/>
<dbReference type="InterPro" id="IPR000043">
    <property type="entry name" value="Adenosylhomocysteinase-like"/>
</dbReference>
<dbReference type="SMART" id="SM00996">
    <property type="entry name" value="AdoHcyase"/>
    <property type="match status" value="1"/>
</dbReference>
<dbReference type="FunFam" id="3.40.50.1480:FF:000006">
    <property type="entry name" value="Adenosylhomocysteinase"/>
    <property type="match status" value="1"/>
</dbReference>
<feature type="binding site" evidence="6 7">
    <location>
        <position position="198"/>
    </location>
    <ligand>
        <name>substrate</name>
    </ligand>
</feature>
<evidence type="ECO:0000313" key="13">
    <source>
        <dbReference type="Proteomes" id="UP000248146"/>
    </source>
</evidence>
<dbReference type="PROSITE" id="PS00739">
    <property type="entry name" value="ADOHCYASE_2"/>
    <property type="match status" value="1"/>
</dbReference>
<comment type="catalytic activity">
    <reaction evidence="6 9">
        <text>S-adenosyl-L-homocysteine + H2O = L-homocysteine + adenosine</text>
        <dbReference type="Rhea" id="RHEA:21708"/>
        <dbReference type="ChEBI" id="CHEBI:15377"/>
        <dbReference type="ChEBI" id="CHEBI:16335"/>
        <dbReference type="ChEBI" id="CHEBI:57856"/>
        <dbReference type="ChEBI" id="CHEBI:58199"/>
        <dbReference type="EC" id="3.13.2.1"/>
    </reaction>
</comment>
<reference evidence="12 13" key="1">
    <citation type="submission" date="2018-06" db="EMBL/GenBank/DDBJ databases">
        <title>Pseudomonas diversity within urban Lake Michigan freshwaters.</title>
        <authorList>
            <person name="Batrich M."/>
            <person name="Hatzopoulos T."/>
            <person name="Putonti C."/>
        </authorList>
    </citation>
    <scope>NUCLEOTIDE SEQUENCE [LARGE SCALE GENOMIC DNA]</scope>
    <source>
        <strain evidence="12 13">MB-090714</strain>
    </source>
</reference>
<keyword evidence="3 6" id="KW-0554">One-carbon metabolism</keyword>
<comment type="caution">
    <text evidence="12">The sequence shown here is derived from an EMBL/GenBank/DDBJ whole genome shotgun (WGS) entry which is preliminary data.</text>
</comment>
<dbReference type="PIRSF" id="PIRSF001109">
    <property type="entry name" value="Ad_hcy_hydrolase"/>
    <property type="match status" value="1"/>
</dbReference>
<evidence type="ECO:0000256" key="3">
    <source>
        <dbReference type="ARBA" id="ARBA00022563"/>
    </source>
</evidence>